<dbReference type="InterPro" id="IPR012338">
    <property type="entry name" value="Beta-lactam/transpept-like"/>
</dbReference>
<keyword evidence="4" id="KW-0812">Transmembrane</keyword>
<comment type="caution">
    <text evidence="7">The sequence shown here is derived from an EMBL/GenBank/DDBJ whole genome shotgun (WGS) entry which is preliminary data.</text>
</comment>
<evidence type="ECO:0000256" key="3">
    <source>
        <dbReference type="ARBA" id="ARBA00023136"/>
    </source>
</evidence>
<dbReference type="SUPFAM" id="SSF56519">
    <property type="entry name" value="Penicillin binding protein dimerisation domain"/>
    <property type="match status" value="1"/>
</dbReference>
<comment type="subcellular location">
    <subcellularLocation>
        <location evidence="1">Membrane</location>
    </subcellularLocation>
</comment>
<dbReference type="PANTHER" id="PTHR30627">
    <property type="entry name" value="PEPTIDOGLYCAN D,D-TRANSPEPTIDASE"/>
    <property type="match status" value="1"/>
</dbReference>
<gene>
    <name evidence="7" type="ORF">LZ016_09120</name>
</gene>
<evidence type="ECO:0000256" key="4">
    <source>
        <dbReference type="SAM" id="Phobius"/>
    </source>
</evidence>
<proteinExistence type="predicted"/>
<dbReference type="Gene3D" id="3.40.710.10">
    <property type="entry name" value="DD-peptidase/beta-lactamase superfamily"/>
    <property type="match status" value="1"/>
</dbReference>
<keyword evidence="2" id="KW-0121">Carboxypeptidase</keyword>
<dbReference type="SUPFAM" id="SSF56601">
    <property type="entry name" value="beta-lactamase/transpeptidase-like"/>
    <property type="match status" value="1"/>
</dbReference>
<evidence type="ECO:0000259" key="6">
    <source>
        <dbReference type="Pfam" id="PF03717"/>
    </source>
</evidence>
<keyword evidence="8" id="KW-1185">Reference proteome</keyword>
<evidence type="ECO:0000313" key="7">
    <source>
        <dbReference type="EMBL" id="MCH8616259.1"/>
    </source>
</evidence>
<dbReference type="EMBL" id="JAKZHW010000001">
    <property type="protein sequence ID" value="MCH8616259.1"/>
    <property type="molecule type" value="Genomic_DNA"/>
</dbReference>
<dbReference type="Gene3D" id="3.90.1310.10">
    <property type="entry name" value="Penicillin-binding protein 2a (Domain 2)"/>
    <property type="match status" value="1"/>
</dbReference>
<evidence type="ECO:0000313" key="8">
    <source>
        <dbReference type="Proteomes" id="UP001203058"/>
    </source>
</evidence>
<protein>
    <submittedName>
        <fullName evidence="7">Penicillin-binding protein 2</fullName>
    </submittedName>
</protein>
<evidence type="ECO:0000256" key="1">
    <source>
        <dbReference type="ARBA" id="ARBA00004370"/>
    </source>
</evidence>
<evidence type="ECO:0000259" key="5">
    <source>
        <dbReference type="Pfam" id="PF00905"/>
    </source>
</evidence>
<dbReference type="InterPro" id="IPR036138">
    <property type="entry name" value="PBP_dimer_sf"/>
</dbReference>
<dbReference type="InterPro" id="IPR001460">
    <property type="entry name" value="PCN-bd_Tpept"/>
</dbReference>
<dbReference type="Proteomes" id="UP001203058">
    <property type="component" value="Unassembled WGS sequence"/>
</dbReference>
<dbReference type="Pfam" id="PF00905">
    <property type="entry name" value="Transpeptidase"/>
    <property type="match status" value="1"/>
</dbReference>
<name>A0ABS9VMQ4_9SPHN</name>
<dbReference type="Pfam" id="PF03717">
    <property type="entry name" value="PBP_dimer"/>
    <property type="match status" value="1"/>
</dbReference>
<dbReference type="Gene3D" id="3.30.450.330">
    <property type="match status" value="1"/>
</dbReference>
<keyword evidence="4" id="KW-1133">Transmembrane helix</keyword>
<keyword evidence="2" id="KW-0645">Protease</keyword>
<keyword evidence="2" id="KW-0378">Hydrolase</keyword>
<sequence length="571" mass="62113">MNAPTPALVAPRPERLRLVGQRRQILGMMHQRLMFGLLVYAGIIAIIALRILYLAAFGDHAGAKRGLTALVPERGDIVDRDGAPLARTIDAWTIGLWPKKVIGDKLALARRLAELMPERDEAAYFAMLRSDKSFYFLRRRAAPSLVEAVNAIGEPGLALEREPDRLYPQTTLASHVIGFTDIDGHGAAGAERAFDKHLSEAATRGQPLVLSISSKVQQALEFELNAAVTEFSAIGAAGVVMDVHTGEVLAMTSLPSINPNTPGQGTPEAHFNRATLGVFELGSTFKPFTVAMAMDSGVIKSVGQVYNCPNALPVYGHVVHDTHPFGRACTVAEIMMESSNIGTAQIADQLGKERQKEWLKKMGFLDRVEIELRERGRALNPGSRWGPFETMTIGFGQGIAVAPLQLAMGYATLFDNGVYHPPTILKRGPGNPRPPGRRVFSEETSYKMRSLLRLVVTKGTGKNADAPGYRIGGKTGTAQKLINGRYSQSINITSFAGVFPMDDPRYVIVVMLDEPKATPKTYGFTTAGWNAAPVVSRTVSRIAPMLGVRPDKNREPDMSAVLPYVHEKAEH</sequence>
<organism evidence="7 8">
    <name type="scientific">Sphingomonas telluris</name>
    <dbReference type="NCBI Taxonomy" id="2907998"/>
    <lineage>
        <taxon>Bacteria</taxon>
        <taxon>Pseudomonadati</taxon>
        <taxon>Pseudomonadota</taxon>
        <taxon>Alphaproteobacteria</taxon>
        <taxon>Sphingomonadales</taxon>
        <taxon>Sphingomonadaceae</taxon>
        <taxon>Sphingomonas</taxon>
    </lineage>
</organism>
<reference evidence="7 8" key="1">
    <citation type="submission" date="2022-03" db="EMBL/GenBank/DDBJ databases">
        <authorList>
            <person name="Jo J.-H."/>
            <person name="Im W.-T."/>
        </authorList>
    </citation>
    <scope>NUCLEOTIDE SEQUENCE [LARGE SCALE GENOMIC DNA]</scope>
    <source>
        <strain evidence="7 8">SM33</strain>
    </source>
</reference>
<feature type="domain" description="Penicillin-binding protein dimerisation" evidence="6">
    <location>
        <begin position="71"/>
        <end position="180"/>
    </location>
</feature>
<keyword evidence="3 4" id="KW-0472">Membrane</keyword>
<accession>A0ABS9VMQ4</accession>
<dbReference type="InterPro" id="IPR050515">
    <property type="entry name" value="Beta-lactam/transpept"/>
</dbReference>
<evidence type="ECO:0000256" key="2">
    <source>
        <dbReference type="ARBA" id="ARBA00022645"/>
    </source>
</evidence>
<dbReference type="InterPro" id="IPR005311">
    <property type="entry name" value="PBP_dimer"/>
</dbReference>
<feature type="transmembrane region" description="Helical" evidence="4">
    <location>
        <begin position="33"/>
        <end position="56"/>
    </location>
</feature>
<dbReference type="PANTHER" id="PTHR30627:SF1">
    <property type="entry name" value="PEPTIDOGLYCAN D,D-TRANSPEPTIDASE FTSI"/>
    <property type="match status" value="1"/>
</dbReference>
<feature type="domain" description="Penicillin-binding protein transpeptidase" evidence="5">
    <location>
        <begin position="238"/>
        <end position="523"/>
    </location>
</feature>
<dbReference type="RefSeq" id="WP_241447062.1">
    <property type="nucleotide sequence ID" value="NZ_JAKZHW010000001.1"/>
</dbReference>